<accession>X1SQS2</accession>
<comment type="caution">
    <text evidence="1">The sequence shown here is derived from an EMBL/GenBank/DDBJ whole genome shotgun (WGS) entry which is preliminary data.</text>
</comment>
<name>X1SQS2_9ZZZZ</name>
<dbReference type="EMBL" id="BARW01000839">
    <property type="protein sequence ID" value="GAI70169.1"/>
    <property type="molecule type" value="Genomic_DNA"/>
</dbReference>
<gene>
    <name evidence="1" type="ORF">S12H4_03103</name>
</gene>
<sequence length="47" mass="5752">MEYITGKITLQEIFHLYWGAYIKWYDGEVREVVIEIERDKFNLISLK</sequence>
<dbReference type="AlphaFoldDB" id="X1SQS2"/>
<reference evidence="1" key="1">
    <citation type="journal article" date="2014" name="Front. Microbiol.">
        <title>High frequency of phylogenetically diverse reductive dehalogenase-homologous genes in deep subseafloor sedimentary metagenomes.</title>
        <authorList>
            <person name="Kawai M."/>
            <person name="Futagami T."/>
            <person name="Toyoda A."/>
            <person name="Takaki Y."/>
            <person name="Nishi S."/>
            <person name="Hori S."/>
            <person name="Arai W."/>
            <person name="Tsubouchi T."/>
            <person name="Morono Y."/>
            <person name="Uchiyama I."/>
            <person name="Ito T."/>
            <person name="Fujiyama A."/>
            <person name="Inagaki F."/>
            <person name="Takami H."/>
        </authorList>
    </citation>
    <scope>NUCLEOTIDE SEQUENCE</scope>
    <source>
        <strain evidence="1">Expedition CK06-06</strain>
    </source>
</reference>
<protein>
    <submittedName>
        <fullName evidence="1">Uncharacterized protein</fullName>
    </submittedName>
</protein>
<organism evidence="1">
    <name type="scientific">marine sediment metagenome</name>
    <dbReference type="NCBI Taxonomy" id="412755"/>
    <lineage>
        <taxon>unclassified sequences</taxon>
        <taxon>metagenomes</taxon>
        <taxon>ecological metagenomes</taxon>
    </lineage>
</organism>
<evidence type="ECO:0000313" key="1">
    <source>
        <dbReference type="EMBL" id="GAI70169.1"/>
    </source>
</evidence>
<proteinExistence type="predicted"/>